<feature type="compositionally biased region" description="Basic and acidic residues" evidence="1">
    <location>
        <begin position="47"/>
        <end position="61"/>
    </location>
</feature>
<protein>
    <submittedName>
        <fullName evidence="2">4'-phosphopantetheinyl transferase superfamily</fullName>
    </submittedName>
</protein>
<name>A0A1D6JKT0_MAIZE</name>
<keyword evidence="2" id="KW-0808">Transferase</keyword>
<gene>
    <name evidence="2" type="ORF">ZEAMMB73_Zm00001d027319</name>
</gene>
<dbReference type="EMBL" id="CM007647">
    <property type="protein sequence ID" value="ONL92771.1"/>
    <property type="molecule type" value="Genomic_DNA"/>
</dbReference>
<accession>A0A1D6JKT0</accession>
<evidence type="ECO:0000256" key="1">
    <source>
        <dbReference type="SAM" id="MobiDB-lite"/>
    </source>
</evidence>
<reference evidence="2" key="1">
    <citation type="submission" date="2015-12" db="EMBL/GenBank/DDBJ databases">
        <title>Update maize B73 reference genome by single molecule sequencing technologies.</title>
        <authorList>
            <consortium name="Maize Genome Sequencing Project"/>
            <person name="Ware D."/>
        </authorList>
    </citation>
    <scope>NUCLEOTIDE SEQUENCE [LARGE SCALE GENOMIC DNA]</scope>
    <source>
        <tissue evidence="2">Seedling</tissue>
    </source>
</reference>
<dbReference type="GO" id="GO:0016740">
    <property type="term" value="F:transferase activity"/>
    <property type="evidence" value="ECO:0007669"/>
    <property type="project" value="UniProtKB-KW"/>
</dbReference>
<feature type="region of interest" description="Disordered" evidence="1">
    <location>
        <begin position="47"/>
        <end position="74"/>
    </location>
</feature>
<feature type="region of interest" description="Disordered" evidence="1">
    <location>
        <begin position="159"/>
        <end position="181"/>
    </location>
</feature>
<sequence>MLSPPSTTHHRVAPGSAPPVLLIHAPNVAGLSLRCSPLPLPRAARFRQEGVRRRREPERGQRPKRRAQPAGQPVRVADQVRGFGSRPFRAHRPGDGCLARSKRCLFLRWHQQRRTPTATAQVAVAGLGRRLGPRRLTARSASPSLRPAPLRPWWPLAEAQAHPSLPDPATSDVAGHDSASS</sequence>
<organism evidence="2">
    <name type="scientific">Zea mays</name>
    <name type="common">Maize</name>
    <dbReference type="NCBI Taxonomy" id="4577"/>
    <lineage>
        <taxon>Eukaryota</taxon>
        <taxon>Viridiplantae</taxon>
        <taxon>Streptophyta</taxon>
        <taxon>Embryophyta</taxon>
        <taxon>Tracheophyta</taxon>
        <taxon>Spermatophyta</taxon>
        <taxon>Magnoliopsida</taxon>
        <taxon>Liliopsida</taxon>
        <taxon>Poales</taxon>
        <taxon>Poaceae</taxon>
        <taxon>PACMAD clade</taxon>
        <taxon>Panicoideae</taxon>
        <taxon>Andropogonodae</taxon>
        <taxon>Andropogoneae</taxon>
        <taxon>Tripsacinae</taxon>
        <taxon>Zea</taxon>
    </lineage>
</organism>
<proteinExistence type="predicted"/>
<dbReference type="AlphaFoldDB" id="A0A1D6JKT0"/>
<evidence type="ECO:0000313" key="2">
    <source>
        <dbReference type="EMBL" id="ONL92771.1"/>
    </source>
</evidence>